<sequence length="65" mass="7534">MDQTYYKTITQLEERGVDPEYLQGWVGGYLHNPPREEQRVTAAYEAGYQDGRAGSTDSAQQWQRH</sequence>
<protein>
    <submittedName>
        <fullName evidence="2">Uncharacterized protein</fullName>
    </submittedName>
</protein>
<evidence type="ECO:0000256" key="1">
    <source>
        <dbReference type="SAM" id="MobiDB-lite"/>
    </source>
</evidence>
<evidence type="ECO:0000313" key="2">
    <source>
        <dbReference type="EMBL" id="ABI57017.1"/>
    </source>
</evidence>
<dbReference type="HOGENOM" id="CLU_2839995_0_0_6"/>
<dbReference type="Proteomes" id="UP000001962">
    <property type="component" value="Chromosome"/>
</dbReference>
<gene>
    <name evidence="2" type="ordered locus">Mlg_1671</name>
</gene>
<feature type="region of interest" description="Disordered" evidence="1">
    <location>
        <begin position="45"/>
        <end position="65"/>
    </location>
</feature>
<evidence type="ECO:0000313" key="3">
    <source>
        <dbReference type="Proteomes" id="UP000001962"/>
    </source>
</evidence>
<organism evidence="2 3">
    <name type="scientific">Alkalilimnicola ehrlichii (strain ATCC BAA-1101 / DSM 17681 / MLHE-1)</name>
    <dbReference type="NCBI Taxonomy" id="187272"/>
    <lineage>
        <taxon>Bacteria</taxon>
        <taxon>Pseudomonadati</taxon>
        <taxon>Pseudomonadota</taxon>
        <taxon>Gammaproteobacteria</taxon>
        <taxon>Chromatiales</taxon>
        <taxon>Ectothiorhodospiraceae</taxon>
        <taxon>Alkalilimnicola</taxon>
    </lineage>
</organism>
<dbReference type="RefSeq" id="WP_011629411.1">
    <property type="nucleotide sequence ID" value="NC_008340.1"/>
</dbReference>
<accession>Q0A820</accession>
<dbReference type="OrthoDB" id="9805095at2"/>
<name>Q0A820_ALKEH</name>
<dbReference type="KEGG" id="aeh:Mlg_1671"/>
<feature type="compositionally biased region" description="Polar residues" evidence="1">
    <location>
        <begin position="55"/>
        <end position="65"/>
    </location>
</feature>
<dbReference type="EMBL" id="CP000453">
    <property type="protein sequence ID" value="ABI57017.1"/>
    <property type="molecule type" value="Genomic_DNA"/>
</dbReference>
<proteinExistence type="predicted"/>
<dbReference type="AlphaFoldDB" id="Q0A820"/>
<keyword evidence="3" id="KW-1185">Reference proteome</keyword>
<reference evidence="3" key="1">
    <citation type="submission" date="2006-08" db="EMBL/GenBank/DDBJ databases">
        <title>Complete sequence of Alkalilimnicola ehrilichei MLHE-1.</title>
        <authorList>
            <person name="Copeland A."/>
            <person name="Lucas S."/>
            <person name="Lapidus A."/>
            <person name="Barry K."/>
            <person name="Detter J.C."/>
            <person name="Glavina del Rio T."/>
            <person name="Hammon N."/>
            <person name="Israni S."/>
            <person name="Dalin E."/>
            <person name="Tice H."/>
            <person name="Pitluck S."/>
            <person name="Sims D."/>
            <person name="Brettin T."/>
            <person name="Bruce D."/>
            <person name="Han C."/>
            <person name="Tapia R."/>
            <person name="Gilna P."/>
            <person name="Schmutz J."/>
            <person name="Larimer F."/>
            <person name="Land M."/>
            <person name="Hauser L."/>
            <person name="Kyrpides N."/>
            <person name="Mikhailova N."/>
            <person name="Oremland R.S."/>
            <person name="Hoeft S.E."/>
            <person name="Switzer-Blum J."/>
            <person name="Kulp T."/>
            <person name="King G."/>
            <person name="Tabita R."/>
            <person name="Witte B."/>
            <person name="Santini J.M."/>
            <person name="Basu P."/>
            <person name="Hollibaugh J.T."/>
            <person name="Xie G."/>
            <person name="Stolz J.F."/>
            <person name="Richardson P."/>
        </authorList>
    </citation>
    <scope>NUCLEOTIDE SEQUENCE [LARGE SCALE GENOMIC DNA]</scope>
    <source>
        <strain evidence="3">ATCC BAA-1101 / DSM 17681 / MLHE-1</strain>
    </source>
</reference>